<accession>A0A5J4NSB2</accession>
<name>A0A5J4NSB2_9TREM</name>
<proteinExistence type="predicted"/>
<evidence type="ECO:0000259" key="3">
    <source>
        <dbReference type="PROSITE" id="PS50268"/>
    </source>
</evidence>
<dbReference type="GO" id="GO:0007156">
    <property type="term" value="P:homophilic cell adhesion via plasma membrane adhesion molecules"/>
    <property type="evidence" value="ECO:0007669"/>
    <property type="project" value="InterPro"/>
</dbReference>
<gene>
    <name evidence="4" type="ORF">DEA37_0014694</name>
</gene>
<dbReference type="GO" id="GO:0005509">
    <property type="term" value="F:calcium ion binding"/>
    <property type="evidence" value="ECO:0007669"/>
    <property type="project" value="UniProtKB-UniRule"/>
</dbReference>
<dbReference type="InterPro" id="IPR015919">
    <property type="entry name" value="Cadherin-like_sf"/>
</dbReference>
<feature type="region of interest" description="Disordered" evidence="2">
    <location>
        <begin position="86"/>
        <end position="107"/>
    </location>
</feature>
<keyword evidence="1" id="KW-0106">Calcium</keyword>
<dbReference type="InterPro" id="IPR002126">
    <property type="entry name" value="Cadherin-like_dom"/>
</dbReference>
<dbReference type="AlphaFoldDB" id="A0A5J4NSB2"/>
<keyword evidence="5" id="KW-1185">Reference proteome</keyword>
<comment type="caution">
    <text evidence="4">The sequence shown here is derived from an EMBL/GenBank/DDBJ whole genome shotgun (WGS) entry which is preliminary data.</text>
</comment>
<dbReference type="PROSITE" id="PS50268">
    <property type="entry name" value="CADHERIN_2"/>
    <property type="match status" value="1"/>
</dbReference>
<dbReference type="CDD" id="cd11304">
    <property type="entry name" value="Cadherin_repeat"/>
    <property type="match status" value="1"/>
</dbReference>
<organism evidence="4 5">
    <name type="scientific">Paragonimus westermani</name>
    <dbReference type="NCBI Taxonomy" id="34504"/>
    <lineage>
        <taxon>Eukaryota</taxon>
        <taxon>Metazoa</taxon>
        <taxon>Spiralia</taxon>
        <taxon>Lophotrochozoa</taxon>
        <taxon>Platyhelminthes</taxon>
        <taxon>Trematoda</taxon>
        <taxon>Digenea</taxon>
        <taxon>Plagiorchiida</taxon>
        <taxon>Troglotremata</taxon>
        <taxon>Troglotrematidae</taxon>
        <taxon>Paragonimus</taxon>
    </lineage>
</organism>
<evidence type="ECO:0000256" key="2">
    <source>
        <dbReference type="SAM" id="MobiDB-lite"/>
    </source>
</evidence>
<protein>
    <recommendedName>
        <fullName evidence="3">Cadherin domain-containing protein</fullName>
    </recommendedName>
</protein>
<sequence>MKILEGNRPNISAGKVVAVDTDDGENGRVTYKIEWPSEAKLKANNKNGWLWVDNHGKLIVSQTLDREESPNGFQFKKVPAGVNYSSKEASGSFEEEENSNPLGQRLI</sequence>
<evidence type="ECO:0000256" key="1">
    <source>
        <dbReference type="PROSITE-ProRule" id="PRU00043"/>
    </source>
</evidence>
<dbReference type="Proteomes" id="UP000324629">
    <property type="component" value="Unassembled WGS sequence"/>
</dbReference>
<dbReference type="GO" id="GO:0016020">
    <property type="term" value="C:membrane"/>
    <property type="evidence" value="ECO:0007669"/>
    <property type="project" value="InterPro"/>
</dbReference>
<reference evidence="4 5" key="1">
    <citation type="journal article" date="2019" name="Gigascience">
        <title>Whole-genome sequence of the oriental lung fluke Paragonimus westermani.</title>
        <authorList>
            <person name="Oey H."/>
            <person name="Zakrzewski M."/>
            <person name="Narain K."/>
            <person name="Devi K.R."/>
            <person name="Agatsuma T."/>
            <person name="Nawaratna S."/>
            <person name="Gobert G.N."/>
            <person name="Jones M.K."/>
            <person name="Ragan M.A."/>
            <person name="McManus D.P."/>
            <person name="Krause L."/>
        </authorList>
    </citation>
    <scope>NUCLEOTIDE SEQUENCE [LARGE SCALE GENOMIC DNA]</scope>
    <source>
        <strain evidence="4 5">IND2009</strain>
    </source>
</reference>
<dbReference type="SUPFAM" id="SSF49313">
    <property type="entry name" value="Cadherin-like"/>
    <property type="match status" value="1"/>
</dbReference>
<dbReference type="Gene3D" id="2.60.40.60">
    <property type="entry name" value="Cadherins"/>
    <property type="match status" value="1"/>
</dbReference>
<evidence type="ECO:0000313" key="4">
    <source>
        <dbReference type="EMBL" id="KAA3678525.1"/>
    </source>
</evidence>
<evidence type="ECO:0000313" key="5">
    <source>
        <dbReference type="Proteomes" id="UP000324629"/>
    </source>
</evidence>
<dbReference type="EMBL" id="QNGE01001071">
    <property type="protein sequence ID" value="KAA3678525.1"/>
    <property type="molecule type" value="Genomic_DNA"/>
</dbReference>
<feature type="domain" description="Cadherin" evidence="3">
    <location>
        <begin position="3"/>
        <end position="68"/>
    </location>
</feature>